<dbReference type="InterPro" id="IPR043128">
    <property type="entry name" value="Rev_trsase/Diguanyl_cyclase"/>
</dbReference>
<dbReference type="PROSITE" id="PS50113">
    <property type="entry name" value="PAC"/>
    <property type="match status" value="1"/>
</dbReference>
<dbReference type="InterPro" id="IPR052163">
    <property type="entry name" value="DGC-Regulatory_Protein"/>
</dbReference>
<dbReference type="SUPFAM" id="SSF55073">
    <property type="entry name" value="Nucleotide cyclase"/>
    <property type="match status" value="1"/>
</dbReference>
<dbReference type="SMART" id="SM00267">
    <property type="entry name" value="GGDEF"/>
    <property type="match status" value="1"/>
</dbReference>
<dbReference type="Pfam" id="PF13426">
    <property type="entry name" value="PAS_9"/>
    <property type="match status" value="2"/>
</dbReference>
<dbReference type="Pfam" id="PF00990">
    <property type="entry name" value="GGDEF"/>
    <property type="match status" value="1"/>
</dbReference>
<protein>
    <submittedName>
        <fullName evidence="5">Cyclic di-GMP phosphodiesterase Gmr</fullName>
        <ecNumber evidence="5">3.1.4.52</ecNumber>
    </submittedName>
</protein>
<reference evidence="5" key="1">
    <citation type="submission" date="2016-10" db="EMBL/GenBank/DDBJ databases">
        <title>Sequence of Gallionella enrichment culture.</title>
        <authorList>
            <person name="Poehlein A."/>
            <person name="Muehling M."/>
            <person name="Daniel R."/>
        </authorList>
    </citation>
    <scope>NUCLEOTIDE SEQUENCE</scope>
</reference>
<feature type="domain" description="PAS" evidence="2">
    <location>
        <begin position="197"/>
        <end position="245"/>
    </location>
</feature>
<dbReference type="Gene3D" id="3.30.70.270">
    <property type="match status" value="1"/>
</dbReference>
<name>A0A1J5QBP9_9ZZZZ</name>
<keyword evidence="1" id="KW-0175">Coiled coil</keyword>
<dbReference type="NCBIfam" id="TIGR00254">
    <property type="entry name" value="GGDEF"/>
    <property type="match status" value="1"/>
</dbReference>
<dbReference type="InterPro" id="IPR035965">
    <property type="entry name" value="PAS-like_dom_sf"/>
</dbReference>
<evidence type="ECO:0000259" key="3">
    <source>
        <dbReference type="PROSITE" id="PS50113"/>
    </source>
</evidence>
<dbReference type="InterPro" id="IPR000700">
    <property type="entry name" value="PAS-assoc_C"/>
</dbReference>
<gene>
    <name evidence="5" type="primary">gmr_190</name>
    <name evidence="5" type="ORF">GALL_409660</name>
</gene>
<organism evidence="5">
    <name type="scientific">mine drainage metagenome</name>
    <dbReference type="NCBI Taxonomy" id="410659"/>
    <lineage>
        <taxon>unclassified sequences</taxon>
        <taxon>metagenomes</taxon>
        <taxon>ecological metagenomes</taxon>
    </lineage>
</organism>
<evidence type="ECO:0000259" key="2">
    <source>
        <dbReference type="PROSITE" id="PS50112"/>
    </source>
</evidence>
<dbReference type="PROSITE" id="PS50887">
    <property type="entry name" value="GGDEF"/>
    <property type="match status" value="1"/>
</dbReference>
<dbReference type="SMART" id="SM00091">
    <property type="entry name" value="PAS"/>
    <property type="match status" value="2"/>
</dbReference>
<dbReference type="CDD" id="cd00130">
    <property type="entry name" value="PAS"/>
    <property type="match status" value="2"/>
</dbReference>
<dbReference type="PANTHER" id="PTHR46663">
    <property type="entry name" value="DIGUANYLATE CYCLASE DGCT-RELATED"/>
    <property type="match status" value="1"/>
</dbReference>
<evidence type="ECO:0000259" key="4">
    <source>
        <dbReference type="PROSITE" id="PS50887"/>
    </source>
</evidence>
<feature type="domain" description="PAC" evidence="3">
    <location>
        <begin position="272"/>
        <end position="324"/>
    </location>
</feature>
<dbReference type="Gene3D" id="3.30.450.20">
    <property type="entry name" value="PAS domain"/>
    <property type="match status" value="2"/>
</dbReference>
<sequence length="496" mass="55059">MATDVAANGDQYVNPEHYQRKLRQMGVKDVARPKPAAATEAASQSVDELLHELQAHQIELETQNEELRQAHAALKASRDRYLDLYERAPTGYLTIDKTGQIAEANLKAATMLGVEREHLVGQSFALFIADPDKDRWHHWFLRMKKTGGGKEQDFDLALVRNDGTTMHAHVNCRCTGDADAPRMLRISLTDITRLIEAETQLRIAAAAFESQEGMAITDANNVILKVNKAFTTITGYSAEEVIGRTPPLLASGRHDAAFYAAIRESVQSTGNWQGEIWNRRKNGEIYTEWLTITAVRSDDGKTSHHVAILSDISQKKAESEQIERLAFHDTLTNLPNRRLLMDRLNQALALSDRNGRAGAIMFIDLDNFKTLNDTHGHDMGDLLLQQVAQRLLSCVREGDTVARLGGDEFVVMLEDLNETPGEAAHQAEITGKKILGSLGNPYRLGDLDYRCTSSIGVALFSGHLASIDDLLKRVDIAMYQAKHAGRNALCFSDISF</sequence>
<dbReference type="EC" id="3.1.4.52" evidence="5"/>
<dbReference type="AlphaFoldDB" id="A0A1J5QBP9"/>
<dbReference type="SMART" id="SM00086">
    <property type="entry name" value="PAC"/>
    <property type="match status" value="2"/>
</dbReference>
<dbReference type="PANTHER" id="PTHR46663:SF3">
    <property type="entry name" value="SLL0267 PROTEIN"/>
    <property type="match status" value="1"/>
</dbReference>
<evidence type="ECO:0000313" key="5">
    <source>
        <dbReference type="EMBL" id="OIQ77340.1"/>
    </source>
</evidence>
<dbReference type="InterPro" id="IPR000160">
    <property type="entry name" value="GGDEF_dom"/>
</dbReference>
<dbReference type="SUPFAM" id="SSF55785">
    <property type="entry name" value="PYP-like sensor domain (PAS domain)"/>
    <property type="match status" value="2"/>
</dbReference>
<evidence type="ECO:0000256" key="1">
    <source>
        <dbReference type="SAM" id="Coils"/>
    </source>
</evidence>
<comment type="caution">
    <text evidence="5">The sequence shown here is derived from an EMBL/GenBank/DDBJ whole genome shotgun (WGS) entry which is preliminary data.</text>
</comment>
<keyword evidence="5" id="KW-0378">Hydrolase</keyword>
<dbReference type="EMBL" id="MLJW01001639">
    <property type="protein sequence ID" value="OIQ77340.1"/>
    <property type="molecule type" value="Genomic_DNA"/>
</dbReference>
<proteinExistence type="predicted"/>
<feature type="domain" description="GGDEF" evidence="4">
    <location>
        <begin position="356"/>
        <end position="494"/>
    </location>
</feature>
<dbReference type="PROSITE" id="PS50112">
    <property type="entry name" value="PAS"/>
    <property type="match status" value="2"/>
</dbReference>
<dbReference type="CDD" id="cd01949">
    <property type="entry name" value="GGDEF"/>
    <property type="match status" value="1"/>
</dbReference>
<dbReference type="InterPro" id="IPR001610">
    <property type="entry name" value="PAC"/>
</dbReference>
<dbReference type="FunFam" id="3.30.70.270:FF:000001">
    <property type="entry name" value="Diguanylate cyclase domain protein"/>
    <property type="match status" value="1"/>
</dbReference>
<feature type="domain" description="PAS" evidence="2">
    <location>
        <begin position="77"/>
        <end position="132"/>
    </location>
</feature>
<accession>A0A1J5QBP9</accession>
<dbReference type="NCBIfam" id="TIGR00229">
    <property type="entry name" value="sensory_box"/>
    <property type="match status" value="2"/>
</dbReference>
<dbReference type="InterPro" id="IPR000014">
    <property type="entry name" value="PAS"/>
</dbReference>
<dbReference type="InterPro" id="IPR029787">
    <property type="entry name" value="Nucleotide_cyclase"/>
</dbReference>
<dbReference type="GO" id="GO:0071111">
    <property type="term" value="F:cyclic-guanylate-specific phosphodiesterase activity"/>
    <property type="evidence" value="ECO:0007669"/>
    <property type="project" value="UniProtKB-EC"/>
</dbReference>
<feature type="coiled-coil region" evidence="1">
    <location>
        <begin position="46"/>
        <end position="80"/>
    </location>
</feature>